<comment type="caution">
    <text evidence="2">The sequence shown here is derived from an EMBL/GenBank/DDBJ whole genome shotgun (WGS) entry which is preliminary data.</text>
</comment>
<protein>
    <submittedName>
        <fullName evidence="2">Glycoside hydrolase family 88 protein</fullName>
    </submittedName>
</protein>
<dbReference type="Gene3D" id="1.50.10.10">
    <property type="match status" value="1"/>
</dbReference>
<keyword evidence="1 2" id="KW-0378">Hydrolase</keyword>
<accession>A0A926HR42</accession>
<dbReference type="InterPro" id="IPR052043">
    <property type="entry name" value="PolySaccharide_Degr_Enz"/>
</dbReference>
<keyword evidence="3" id="KW-1185">Reference proteome</keyword>
<dbReference type="InterPro" id="IPR012341">
    <property type="entry name" value="6hp_glycosidase-like_sf"/>
</dbReference>
<organism evidence="2 3">
    <name type="scientific">Yeguia hominis</name>
    <dbReference type="NCBI Taxonomy" id="2763662"/>
    <lineage>
        <taxon>Bacteria</taxon>
        <taxon>Bacillati</taxon>
        <taxon>Bacillota</taxon>
        <taxon>Clostridia</taxon>
        <taxon>Eubacteriales</taxon>
        <taxon>Yeguiaceae</taxon>
        <taxon>Yeguia</taxon>
    </lineage>
</organism>
<evidence type="ECO:0000313" key="3">
    <source>
        <dbReference type="Proteomes" id="UP000651482"/>
    </source>
</evidence>
<dbReference type="InterPro" id="IPR008928">
    <property type="entry name" value="6-hairpin_glycosidase_sf"/>
</dbReference>
<dbReference type="Pfam" id="PF07470">
    <property type="entry name" value="Glyco_hydro_88"/>
    <property type="match status" value="1"/>
</dbReference>
<dbReference type="PANTHER" id="PTHR33886">
    <property type="entry name" value="UNSATURATED RHAMNOGALACTURONAN HYDROLASE (EUROFUNG)"/>
    <property type="match status" value="1"/>
</dbReference>
<sequence>MDKMACLKQAKLATLAMQRYSWEQGIVAQAFLEQGDRDVVIAMAKEAQNRQTADGRAASIGEQPAVTDPCAAGEPLIYAYEQTKDPVFKESYEKMLHWAMVTAPRNADGIVYHLDNSPQMWVDSFDMLPPFLARAGEYDEALKQANGYWKLLFQPEKNLLSHIWHDGEQRFIRDAVWGVGNGWAMAGMTRVIALLPERYAAEKKLLAERIDTLLKAALKLQRPDGLFHDVLDDPNSFVETNFAQMAAYTIYRGVKGGWLDEAYLEKADKMRNAAWEKLDSYGLVQGVCGAPTFDKPGVAPEGQAFFLLMEAAARDFMQK</sequence>
<dbReference type="SUPFAM" id="SSF48208">
    <property type="entry name" value="Six-hairpin glycosidases"/>
    <property type="match status" value="1"/>
</dbReference>
<evidence type="ECO:0000313" key="2">
    <source>
        <dbReference type="EMBL" id="MBC8532863.1"/>
    </source>
</evidence>
<dbReference type="InterPro" id="IPR010905">
    <property type="entry name" value="Glyco_hydro_88"/>
</dbReference>
<proteinExistence type="predicted"/>
<dbReference type="Proteomes" id="UP000651482">
    <property type="component" value="Unassembled WGS sequence"/>
</dbReference>
<dbReference type="GO" id="GO:0005975">
    <property type="term" value="P:carbohydrate metabolic process"/>
    <property type="evidence" value="ECO:0007669"/>
    <property type="project" value="InterPro"/>
</dbReference>
<dbReference type="AlphaFoldDB" id="A0A926HR42"/>
<dbReference type="GO" id="GO:0016787">
    <property type="term" value="F:hydrolase activity"/>
    <property type="evidence" value="ECO:0007669"/>
    <property type="project" value="UniProtKB-KW"/>
</dbReference>
<reference evidence="2" key="1">
    <citation type="submission" date="2020-08" db="EMBL/GenBank/DDBJ databases">
        <title>Genome public.</title>
        <authorList>
            <person name="Liu C."/>
            <person name="Sun Q."/>
        </authorList>
    </citation>
    <scope>NUCLEOTIDE SEQUENCE</scope>
    <source>
        <strain evidence="2">NSJ-40</strain>
    </source>
</reference>
<dbReference type="EMBL" id="JACRSN010000002">
    <property type="protein sequence ID" value="MBC8532863.1"/>
    <property type="molecule type" value="Genomic_DNA"/>
</dbReference>
<name>A0A926HR42_9FIRM</name>
<dbReference type="PANTHER" id="PTHR33886:SF8">
    <property type="entry name" value="UNSATURATED RHAMNOGALACTURONAN HYDROLASE (EUROFUNG)"/>
    <property type="match status" value="1"/>
</dbReference>
<dbReference type="RefSeq" id="WP_249318115.1">
    <property type="nucleotide sequence ID" value="NZ_JACRSN010000002.1"/>
</dbReference>
<gene>
    <name evidence="2" type="ORF">IAG03_02350</name>
</gene>
<evidence type="ECO:0000256" key="1">
    <source>
        <dbReference type="ARBA" id="ARBA00022801"/>
    </source>
</evidence>